<reference evidence="1" key="2">
    <citation type="submission" date="2023-04" db="EMBL/GenBank/DDBJ databases">
        <authorList>
            <person name="Wang Y."/>
        </authorList>
    </citation>
    <scope>NUCLEOTIDE SEQUENCE</scope>
    <source>
        <strain evidence="1">ZW18</strain>
        <plasmid evidence="1">unnamed1</plasmid>
    </source>
</reference>
<evidence type="ECO:0000313" key="1">
    <source>
        <dbReference type="EMBL" id="WGO87057.1"/>
    </source>
</evidence>
<gene>
    <name evidence="1" type="ORF">QEJ78_12050</name>
</gene>
<name>A0AAX3UHB4_9LACO</name>
<keyword evidence="1" id="KW-0614">Plasmid</keyword>
<sequence>MEKELDDAFDDDNQLMTASAYVQQKSKLSPQCFAHILQCFNNQLIHIQLLDHKYRLFAIDGSDFNQLWNPNSKNKVTKQVPQPFCQIHVNAMYDLLNNTYQDCIFQPKAHMNERPAAVQLLNFFSI</sequence>
<proteinExistence type="predicted"/>
<dbReference type="AlphaFoldDB" id="A0AAX3UHB4"/>
<organism evidence="1 2">
    <name type="scientific">Lactobacillus kefiranofaciens</name>
    <dbReference type="NCBI Taxonomy" id="267818"/>
    <lineage>
        <taxon>Bacteria</taxon>
        <taxon>Bacillati</taxon>
        <taxon>Bacillota</taxon>
        <taxon>Bacilli</taxon>
        <taxon>Lactobacillales</taxon>
        <taxon>Lactobacillaceae</taxon>
        <taxon>Lactobacillus</taxon>
    </lineage>
</organism>
<evidence type="ECO:0000313" key="2">
    <source>
        <dbReference type="Proteomes" id="UP001242513"/>
    </source>
</evidence>
<accession>A0AAX3UHB4</accession>
<protein>
    <submittedName>
        <fullName evidence="1">Transposase</fullName>
    </submittedName>
</protein>
<dbReference type="Proteomes" id="UP001242513">
    <property type="component" value="Plasmid unnamed1"/>
</dbReference>
<dbReference type="EMBL" id="CP123737">
    <property type="protein sequence ID" value="WGO87057.1"/>
    <property type="molecule type" value="Genomic_DNA"/>
</dbReference>
<geneLocation type="plasmid" evidence="1 2">
    <name>unnamed1</name>
</geneLocation>
<dbReference type="RefSeq" id="WP_193363919.1">
    <property type="nucleotide sequence ID" value="NZ_CP123737.1"/>
</dbReference>
<reference evidence="1" key="1">
    <citation type="journal article" date="2022" name="Food Funct.">
        <title>Lactobacillus kefiranofaciens ZW18 from Kefir enhances the anti-tumor effect of anti-programmed cell death 1 (PD-1) immunotherapy by modulating the gut microbiota.</title>
        <authorList>
            <person name="Zhao J."/>
            <person name="Wang Y."/>
            <person name="Wang J."/>
            <person name="Lv M."/>
            <person name="Zhou C."/>
            <person name="Jia L."/>
            <person name="Geng W."/>
        </authorList>
    </citation>
    <scope>NUCLEOTIDE SEQUENCE</scope>
    <source>
        <strain evidence="1">ZW18</strain>
    </source>
</reference>